<evidence type="ECO:0000256" key="3">
    <source>
        <dbReference type="ARBA" id="ARBA00023163"/>
    </source>
</evidence>
<dbReference type="GO" id="GO:0016301">
    <property type="term" value="F:kinase activity"/>
    <property type="evidence" value="ECO:0007669"/>
    <property type="project" value="UniProtKB-KW"/>
</dbReference>
<dbReference type="Pfam" id="PF00027">
    <property type="entry name" value="cNMP_binding"/>
    <property type="match status" value="1"/>
</dbReference>
<dbReference type="Proteomes" id="UP000198925">
    <property type="component" value="Unassembled WGS sequence"/>
</dbReference>
<feature type="domain" description="Cyclic nucleotide-binding" evidence="4">
    <location>
        <begin position="17"/>
        <end position="120"/>
    </location>
</feature>
<protein>
    <submittedName>
        <fullName evidence="5">cAMP-binding domain of CRP or a regulatory subunit of cAMP-dependent protein kinases</fullName>
    </submittedName>
</protein>
<dbReference type="EMBL" id="FMZX01000001">
    <property type="protein sequence ID" value="SDC24157.1"/>
    <property type="molecule type" value="Genomic_DNA"/>
</dbReference>
<evidence type="ECO:0000259" key="4">
    <source>
        <dbReference type="PROSITE" id="PS50042"/>
    </source>
</evidence>
<keyword evidence="5" id="KW-0418">Kinase</keyword>
<dbReference type="InterPro" id="IPR012318">
    <property type="entry name" value="HTH_CRP"/>
</dbReference>
<evidence type="ECO:0000256" key="1">
    <source>
        <dbReference type="ARBA" id="ARBA00023015"/>
    </source>
</evidence>
<evidence type="ECO:0000313" key="6">
    <source>
        <dbReference type="Proteomes" id="UP000198925"/>
    </source>
</evidence>
<keyword evidence="5" id="KW-0808">Transferase</keyword>
<dbReference type="AlphaFoldDB" id="A0A1G6JZL3"/>
<keyword evidence="3" id="KW-0804">Transcription</keyword>
<name>A0A1G6JZL3_9PROT</name>
<dbReference type="Gene3D" id="1.10.10.10">
    <property type="entry name" value="Winged helix-like DNA-binding domain superfamily/Winged helix DNA-binding domain"/>
    <property type="match status" value="1"/>
</dbReference>
<dbReference type="InterPro" id="IPR050397">
    <property type="entry name" value="Env_Response_Regulators"/>
</dbReference>
<dbReference type="GO" id="GO:0005829">
    <property type="term" value="C:cytosol"/>
    <property type="evidence" value="ECO:0007669"/>
    <property type="project" value="TreeGrafter"/>
</dbReference>
<dbReference type="InterPro" id="IPR000595">
    <property type="entry name" value="cNMP-bd_dom"/>
</dbReference>
<dbReference type="RefSeq" id="WP_090560644.1">
    <property type="nucleotide sequence ID" value="NZ_FMXZ01000001.1"/>
</dbReference>
<organism evidence="5 6">
    <name type="scientific">Belnapia rosea</name>
    <dbReference type="NCBI Taxonomy" id="938405"/>
    <lineage>
        <taxon>Bacteria</taxon>
        <taxon>Pseudomonadati</taxon>
        <taxon>Pseudomonadota</taxon>
        <taxon>Alphaproteobacteria</taxon>
        <taxon>Acetobacterales</taxon>
        <taxon>Roseomonadaceae</taxon>
        <taxon>Belnapia</taxon>
    </lineage>
</organism>
<gene>
    <name evidence="5" type="ORF">SAMN04487779_1001333</name>
</gene>
<evidence type="ECO:0000256" key="2">
    <source>
        <dbReference type="ARBA" id="ARBA00023125"/>
    </source>
</evidence>
<dbReference type="GO" id="GO:0003700">
    <property type="term" value="F:DNA-binding transcription factor activity"/>
    <property type="evidence" value="ECO:0007669"/>
    <property type="project" value="TreeGrafter"/>
</dbReference>
<dbReference type="PANTHER" id="PTHR24567">
    <property type="entry name" value="CRP FAMILY TRANSCRIPTIONAL REGULATORY PROTEIN"/>
    <property type="match status" value="1"/>
</dbReference>
<dbReference type="PROSITE" id="PS50042">
    <property type="entry name" value="CNMP_BINDING_3"/>
    <property type="match status" value="1"/>
</dbReference>
<dbReference type="OrthoDB" id="7506088at2"/>
<keyword evidence="6" id="KW-1185">Reference proteome</keyword>
<dbReference type="CDD" id="cd00038">
    <property type="entry name" value="CAP_ED"/>
    <property type="match status" value="1"/>
</dbReference>
<keyword evidence="2" id="KW-0238">DNA-binding</keyword>
<dbReference type="SMART" id="SM00100">
    <property type="entry name" value="cNMP"/>
    <property type="match status" value="1"/>
</dbReference>
<dbReference type="InterPro" id="IPR018490">
    <property type="entry name" value="cNMP-bd_dom_sf"/>
</dbReference>
<dbReference type="InterPro" id="IPR036390">
    <property type="entry name" value="WH_DNA-bd_sf"/>
</dbReference>
<accession>A0A1G6JZL3</accession>
<dbReference type="PANTHER" id="PTHR24567:SF74">
    <property type="entry name" value="HTH-TYPE TRANSCRIPTIONAL REGULATOR ARCR"/>
    <property type="match status" value="1"/>
</dbReference>
<dbReference type="STRING" id="938405.SAMN02927895_00525"/>
<reference evidence="5 6" key="1">
    <citation type="submission" date="2016-10" db="EMBL/GenBank/DDBJ databases">
        <authorList>
            <person name="de Groot N.N."/>
        </authorList>
    </citation>
    <scope>NUCLEOTIDE SEQUENCE [LARGE SCALE GENOMIC DNA]</scope>
    <source>
        <strain evidence="5 6">CPCC 100156</strain>
    </source>
</reference>
<dbReference type="Pfam" id="PF13545">
    <property type="entry name" value="HTH_Crp_2"/>
    <property type="match status" value="1"/>
</dbReference>
<dbReference type="GO" id="GO:0003677">
    <property type="term" value="F:DNA binding"/>
    <property type="evidence" value="ECO:0007669"/>
    <property type="project" value="UniProtKB-KW"/>
</dbReference>
<sequence>MALPDQSTPVVAPHNRLLAALPPEEFDKLRPGLDLVDLELRTVLHRADDVIASVYFLESGWCSVLASMQDGDSAEVGLIGPEGLVGLPVLLGEDSSELEVMVQQPGRALRLGTAAFREALDSLPAFRTLLLRYALAHHLQVARSAACNGRHQIDQRLARWLLMAHGRAQSDTYAMTHEFMSMMLGVRRAGVTVAAGVLQRAGMIRYGGGRITIEDRPGLEASSCRCYAASRRAQDRLFAPASAPRQEHRR</sequence>
<evidence type="ECO:0000313" key="5">
    <source>
        <dbReference type="EMBL" id="SDC24157.1"/>
    </source>
</evidence>
<dbReference type="Gene3D" id="2.60.120.10">
    <property type="entry name" value="Jelly Rolls"/>
    <property type="match status" value="1"/>
</dbReference>
<proteinExistence type="predicted"/>
<dbReference type="SUPFAM" id="SSF51206">
    <property type="entry name" value="cAMP-binding domain-like"/>
    <property type="match status" value="1"/>
</dbReference>
<keyword evidence="1" id="KW-0805">Transcription regulation</keyword>
<dbReference type="SUPFAM" id="SSF46785">
    <property type="entry name" value="Winged helix' DNA-binding domain"/>
    <property type="match status" value="1"/>
</dbReference>
<dbReference type="InterPro" id="IPR014710">
    <property type="entry name" value="RmlC-like_jellyroll"/>
</dbReference>
<dbReference type="InterPro" id="IPR036388">
    <property type="entry name" value="WH-like_DNA-bd_sf"/>
</dbReference>